<dbReference type="PANTHER" id="PTHR30563:SF0">
    <property type="entry name" value="DNA RECOMBINATION PROTEIN RMUC"/>
    <property type="match status" value="1"/>
</dbReference>
<comment type="caution">
    <text evidence="7">The sequence shown here is derived from an EMBL/GenBank/DDBJ whole genome shotgun (WGS) entry which is preliminary data.</text>
</comment>
<evidence type="ECO:0000256" key="6">
    <source>
        <dbReference type="SAM" id="Coils"/>
    </source>
</evidence>
<evidence type="ECO:0000256" key="5">
    <source>
        <dbReference type="ARBA" id="ARBA00023172"/>
    </source>
</evidence>
<keyword evidence="8" id="KW-1185">Reference proteome</keyword>
<dbReference type="InterPro" id="IPR003798">
    <property type="entry name" value="DNA_recombination_RmuC"/>
</dbReference>
<evidence type="ECO:0000313" key="7">
    <source>
        <dbReference type="EMBL" id="RZI45971.1"/>
    </source>
</evidence>
<dbReference type="Proteomes" id="UP000293550">
    <property type="component" value="Unassembled WGS sequence"/>
</dbReference>
<organism evidence="7 8">
    <name type="scientific">Candidatus Finniella inopinata</name>
    <dbReference type="NCBI Taxonomy" id="1696036"/>
    <lineage>
        <taxon>Bacteria</taxon>
        <taxon>Pseudomonadati</taxon>
        <taxon>Pseudomonadota</taxon>
        <taxon>Alphaproteobacteria</taxon>
        <taxon>Holosporales</taxon>
        <taxon>Candidatus Paracaedibacteraceae</taxon>
        <taxon>Candidatus Finniella</taxon>
    </lineage>
</organism>
<evidence type="ECO:0000256" key="2">
    <source>
        <dbReference type="ARBA" id="ARBA00009840"/>
    </source>
</evidence>
<protein>
    <recommendedName>
        <fullName evidence="3">DNA recombination protein RmuC homolog</fullName>
    </recommendedName>
</protein>
<evidence type="ECO:0000256" key="3">
    <source>
        <dbReference type="ARBA" id="ARBA00021840"/>
    </source>
</evidence>
<evidence type="ECO:0000256" key="1">
    <source>
        <dbReference type="ARBA" id="ARBA00003416"/>
    </source>
</evidence>
<dbReference type="GO" id="GO:0006310">
    <property type="term" value="P:DNA recombination"/>
    <property type="evidence" value="ECO:0007669"/>
    <property type="project" value="UniProtKB-KW"/>
</dbReference>
<gene>
    <name evidence="7" type="ORF">EQU50_05275</name>
</gene>
<dbReference type="EMBL" id="SCFB01000006">
    <property type="protein sequence ID" value="RZI45971.1"/>
    <property type="molecule type" value="Genomic_DNA"/>
</dbReference>
<keyword evidence="5" id="KW-0233">DNA recombination</keyword>
<comment type="function">
    <text evidence="1">Involved in DNA recombination.</text>
</comment>
<dbReference type="OrthoDB" id="370725at2"/>
<feature type="coiled-coil region" evidence="6">
    <location>
        <begin position="37"/>
        <end position="64"/>
    </location>
</feature>
<keyword evidence="4 6" id="KW-0175">Coiled coil</keyword>
<reference evidence="7 8" key="1">
    <citation type="submission" date="2018-10" db="EMBL/GenBank/DDBJ databases">
        <title>An updated phylogeny of the Alphaproteobacteria reveals that the parasitic Rickettsiales and Holosporales have independent origins.</title>
        <authorList>
            <person name="Munoz-Gomez S.A."/>
            <person name="Hess S."/>
            <person name="Burger G."/>
            <person name="Lang B.F."/>
            <person name="Susko E."/>
            <person name="Slamovits C.H."/>
            <person name="Roger A.J."/>
        </authorList>
    </citation>
    <scope>NUCLEOTIDE SEQUENCE [LARGE SCALE GENOMIC DNA]</scope>
    <source>
        <strain evidence="7">HOLO01</strain>
    </source>
</reference>
<name>A0A4Q7DGH4_9PROT</name>
<comment type="similarity">
    <text evidence="2">Belongs to the RmuC family.</text>
</comment>
<proteinExistence type="inferred from homology"/>
<evidence type="ECO:0000256" key="4">
    <source>
        <dbReference type="ARBA" id="ARBA00023054"/>
    </source>
</evidence>
<dbReference type="Pfam" id="PF02646">
    <property type="entry name" value="RmuC"/>
    <property type="match status" value="1"/>
</dbReference>
<accession>A0A4Q7DGH4</accession>
<dbReference type="AlphaFoldDB" id="A0A4Q7DGH4"/>
<evidence type="ECO:0000313" key="8">
    <source>
        <dbReference type="Proteomes" id="UP000293550"/>
    </source>
</evidence>
<sequence>MLITMVKVFRRSENYRQKSVEFNLENARLTSALYHEREQALTKIETLQQAHQQLTETFQNLSNQALLNNNQAFLSLAQSSFEKFFAESKTDLDQRQQSLIKLVDPVQKSLEQVDQKIGLLEKERIDAYSDLRRQVGDLLSSQKELRSETANLVKALRTPTTRGQWGEIQLRRVVEMAGMISHCDFIEQAQGDEGRLRPDMVINLPGGRKIIVDAKTPLSAYLESIEANDDHQRRGFLDDHARQVRTHIRSLSQRAYWEQFQPTPDFVVMFLPGEAFFSAALEKDPSLIEAGVQERVILATPTTLIALLRAVSFGWRQENIAENARSISELGRELYKRLSDMNESLGRLGRHIRQVVDSYNQTIGTVERRVLVSARKLNELDPSLDSKGLEALNPLDSIPRSVQSVENL</sequence>
<dbReference type="PANTHER" id="PTHR30563">
    <property type="entry name" value="DNA RECOMBINATION PROTEIN RMUC"/>
    <property type="match status" value="1"/>
</dbReference>